<dbReference type="CDD" id="cd00913">
    <property type="entry name" value="PCD_DCoH_subfamily_a"/>
    <property type="match status" value="1"/>
</dbReference>
<dbReference type="InterPro" id="IPR036428">
    <property type="entry name" value="PCD_sf"/>
</dbReference>
<gene>
    <name evidence="7" type="ORF">KP509_06G005300</name>
</gene>
<dbReference type="GO" id="GO:0005739">
    <property type="term" value="C:mitochondrion"/>
    <property type="evidence" value="ECO:0007669"/>
    <property type="project" value="TreeGrafter"/>
</dbReference>
<evidence type="ECO:0000256" key="5">
    <source>
        <dbReference type="ARBA" id="ARBA00030497"/>
    </source>
</evidence>
<dbReference type="GO" id="GO:0006729">
    <property type="term" value="P:tetrahydrobiopterin biosynthetic process"/>
    <property type="evidence" value="ECO:0007669"/>
    <property type="project" value="InterPro"/>
</dbReference>
<name>A0A8T2UPN7_CERRI</name>
<evidence type="ECO:0000256" key="1">
    <source>
        <dbReference type="ARBA" id="ARBA00001554"/>
    </source>
</evidence>
<protein>
    <recommendedName>
        <fullName evidence="3">4a-hydroxytetrahydrobiopterin dehydratase</fullName>
        <ecNumber evidence="3">4.2.1.96</ecNumber>
    </recommendedName>
    <alternativeName>
        <fullName evidence="5">4-alpha-hydroxy-tetrahydropterin dehydratase</fullName>
    </alternativeName>
</protein>
<dbReference type="GO" id="GO:0008124">
    <property type="term" value="F:4-alpha-hydroxytetrahydrobiopterin dehydratase activity"/>
    <property type="evidence" value="ECO:0007669"/>
    <property type="project" value="UniProtKB-EC"/>
</dbReference>
<reference evidence="7" key="1">
    <citation type="submission" date="2021-08" db="EMBL/GenBank/DDBJ databases">
        <title>WGS assembly of Ceratopteris richardii.</title>
        <authorList>
            <person name="Marchant D.B."/>
            <person name="Chen G."/>
            <person name="Jenkins J."/>
            <person name="Shu S."/>
            <person name="Leebens-Mack J."/>
            <person name="Grimwood J."/>
            <person name="Schmutz J."/>
            <person name="Soltis P."/>
            <person name="Soltis D."/>
            <person name="Chen Z.-H."/>
        </authorList>
    </citation>
    <scope>NUCLEOTIDE SEQUENCE</scope>
    <source>
        <strain evidence="7">Whitten #5841</strain>
        <tissue evidence="7">Leaf</tissue>
    </source>
</reference>
<dbReference type="SUPFAM" id="SSF55248">
    <property type="entry name" value="PCD-like"/>
    <property type="match status" value="1"/>
</dbReference>
<evidence type="ECO:0000256" key="3">
    <source>
        <dbReference type="ARBA" id="ARBA00013252"/>
    </source>
</evidence>
<accession>A0A8T2UPN7</accession>
<evidence type="ECO:0000256" key="4">
    <source>
        <dbReference type="ARBA" id="ARBA00023239"/>
    </source>
</evidence>
<dbReference type="Gene3D" id="3.30.1360.20">
    <property type="entry name" value="Transcriptional coactivator/pterin dehydratase"/>
    <property type="match status" value="1"/>
</dbReference>
<organism evidence="7 8">
    <name type="scientific">Ceratopteris richardii</name>
    <name type="common">Triangle waterfern</name>
    <dbReference type="NCBI Taxonomy" id="49495"/>
    <lineage>
        <taxon>Eukaryota</taxon>
        <taxon>Viridiplantae</taxon>
        <taxon>Streptophyta</taxon>
        <taxon>Embryophyta</taxon>
        <taxon>Tracheophyta</taxon>
        <taxon>Polypodiopsida</taxon>
        <taxon>Polypodiidae</taxon>
        <taxon>Polypodiales</taxon>
        <taxon>Pteridineae</taxon>
        <taxon>Pteridaceae</taxon>
        <taxon>Parkerioideae</taxon>
        <taxon>Ceratopteris</taxon>
    </lineage>
</organism>
<evidence type="ECO:0000313" key="7">
    <source>
        <dbReference type="EMBL" id="KAH7434199.1"/>
    </source>
</evidence>
<comment type="caution">
    <text evidence="7">The sequence shown here is derived from an EMBL/GenBank/DDBJ whole genome shotgun (WGS) entry which is preliminary data.</text>
</comment>
<feature type="chain" id="PRO_5035737873" description="4a-hydroxytetrahydrobiopterin dehydratase" evidence="6">
    <location>
        <begin position="22"/>
        <end position="189"/>
    </location>
</feature>
<dbReference type="PANTHER" id="PTHR12599:SF0">
    <property type="entry name" value="PTERIN-4-ALPHA-CARBINOLAMINE DEHYDRATASE"/>
    <property type="match status" value="1"/>
</dbReference>
<evidence type="ECO:0000256" key="2">
    <source>
        <dbReference type="ARBA" id="ARBA00006472"/>
    </source>
</evidence>
<evidence type="ECO:0000256" key="6">
    <source>
        <dbReference type="SAM" id="SignalP"/>
    </source>
</evidence>
<keyword evidence="6" id="KW-0732">Signal</keyword>
<dbReference type="InterPro" id="IPR001533">
    <property type="entry name" value="Pterin_deHydtase"/>
</dbReference>
<dbReference type="PANTHER" id="PTHR12599">
    <property type="entry name" value="PTERIN-4-ALPHA-CARBINOLAMINE DEHYDRATASE"/>
    <property type="match status" value="1"/>
</dbReference>
<dbReference type="OrthoDB" id="277398at2759"/>
<dbReference type="OMA" id="YTHFIND"/>
<dbReference type="Pfam" id="PF01329">
    <property type="entry name" value="Pterin_4a"/>
    <property type="match status" value="1"/>
</dbReference>
<keyword evidence="8" id="KW-1185">Reference proteome</keyword>
<dbReference type="Proteomes" id="UP000825935">
    <property type="component" value="Chromosome 6"/>
</dbReference>
<comment type="similarity">
    <text evidence="2">Belongs to the pterin-4-alpha-carbinolamine dehydratase family.</text>
</comment>
<evidence type="ECO:0000313" key="8">
    <source>
        <dbReference type="Proteomes" id="UP000825935"/>
    </source>
</evidence>
<dbReference type="AlphaFoldDB" id="A0A8T2UPN7"/>
<dbReference type="EMBL" id="CM035411">
    <property type="protein sequence ID" value="KAH7434199.1"/>
    <property type="molecule type" value="Genomic_DNA"/>
</dbReference>
<comment type="catalytic activity">
    <reaction evidence="1">
        <text>(4aS,6R)-4a-hydroxy-L-erythro-5,6,7,8-tetrahydrobiopterin = (6R)-L-erythro-6,7-dihydrobiopterin + H2O</text>
        <dbReference type="Rhea" id="RHEA:11920"/>
        <dbReference type="ChEBI" id="CHEBI:15377"/>
        <dbReference type="ChEBI" id="CHEBI:15642"/>
        <dbReference type="ChEBI" id="CHEBI:43120"/>
        <dbReference type="EC" id="4.2.1.96"/>
    </reaction>
</comment>
<proteinExistence type="inferred from homology"/>
<feature type="signal peptide" evidence="6">
    <location>
        <begin position="1"/>
        <end position="21"/>
    </location>
</feature>
<dbReference type="EC" id="4.2.1.96" evidence="3"/>
<keyword evidence="4" id="KW-0456">Lyase</keyword>
<sequence>MHRRMLACLLSSAKCLSSASAGFGHSQLQAPTFNRILCTSKLPWKPLVMEYSAKSVPEDDTKTHLSSKKCVPCSANDLRPMNEDSAGMLLEQVPGWDLVKENGQLLLRKSWKVKNFLKGIELFQKIADIAETEGHHPNLHLENWNQVRVEIWTHTIGGLTENDFILAAKINELNLHEFLRKAVAKSKSS</sequence>